<evidence type="ECO:0000313" key="2">
    <source>
        <dbReference type="EMBL" id="BAT98147.1"/>
    </source>
</evidence>
<dbReference type="AlphaFoldDB" id="A0A0S3SZK6"/>
<proteinExistence type="predicted"/>
<feature type="region of interest" description="Disordered" evidence="1">
    <location>
        <begin position="22"/>
        <end position="52"/>
    </location>
</feature>
<dbReference type="Proteomes" id="UP000291084">
    <property type="component" value="Chromosome 9"/>
</dbReference>
<name>A0A0S3SZK6_PHAAN</name>
<organism evidence="2 3">
    <name type="scientific">Vigna angularis var. angularis</name>
    <dbReference type="NCBI Taxonomy" id="157739"/>
    <lineage>
        <taxon>Eukaryota</taxon>
        <taxon>Viridiplantae</taxon>
        <taxon>Streptophyta</taxon>
        <taxon>Embryophyta</taxon>
        <taxon>Tracheophyta</taxon>
        <taxon>Spermatophyta</taxon>
        <taxon>Magnoliopsida</taxon>
        <taxon>eudicotyledons</taxon>
        <taxon>Gunneridae</taxon>
        <taxon>Pentapetalae</taxon>
        <taxon>rosids</taxon>
        <taxon>fabids</taxon>
        <taxon>Fabales</taxon>
        <taxon>Fabaceae</taxon>
        <taxon>Papilionoideae</taxon>
        <taxon>50 kb inversion clade</taxon>
        <taxon>NPAAA clade</taxon>
        <taxon>indigoferoid/millettioid clade</taxon>
        <taxon>Phaseoleae</taxon>
        <taxon>Vigna</taxon>
    </lineage>
</organism>
<evidence type="ECO:0000256" key="1">
    <source>
        <dbReference type="SAM" id="MobiDB-lite"/>
    </source>
</evidence>
<feature type="compositionally biased region" description="Basic residues" evidence="1">
    <location>
        <begin position="31"/>
        <end position="42"/>
    </location>
</feature>
<accession>A0A0S3SZK6</accession>
<dbReference type="EMBL" id="AP015042">
    <property type="protein sequence ID" value="BAT98147.1"/>
    <property type="molecule type" value="Genomic_DNA"/>
</dbReference>
<keyword evidence="3" id="KW-1185">Reference proteome</keyword>
<reference evidence="2 3" key="1">
    <citation type="journal article" date="2015" name="Sci. Rep.">
        <title>The power of single molecule real-time sequencing technology in the de novo assembly of a eukaryotic genome.</title>
        <authorList>
            <person name="Sakai H."/>
            <person name="Naito K."/>
            <person name="Ogiso-Tanaka E."/>
            <person name="Takahashi Y."/>
            <person name="Iseki K."/>
            <person name="Muto C."/>
            <person name="Satou K."/>
            <person name="Teruya K."/>
            <person name="Shiroma A."/>
            <person name="Shimoji M."/>
            <person name="Hirano T."/>
            <person name="Itoh T."/>
            <person name="Kaga A."/>
            <person name="Tomooka N."/>
        </authorList>
    </citation>
    <scope>NUCLEOTIDE SEQUENCE [LARGE SCALE GENOMIC DNA]</scope>
    <source>
        <strain evidence="3">cv. Shumari</strain>
    </source>
</reference>
<protein>
    <submittedName>
        <fullName evidence="2">Uncharacterized protein</fullName>
    </submittedName>
</protein>
<evidence type="ECO:0000313" key="3">
    <source>
        <dbReference type="Proteomes" id="UP000291084"/>
    </source>
</evidence>
<gene>
    <name evidence="2" type="primary">Vigan.09G177500</name>
    <name evidence="2" type="ORF">VIGAN_09177500</name>
</gene>
<sequence>MDAKPGKWKGMLTYQTAQFAAGNGGEERTVRKARPRGAHNHMPRASDSEFGDGSTTCLAKTYELHWSSYCRTFDQSEWEKRVCEKVSREQCAIGSME</sequence>